<protein>
    <recommendedName>
        <fullName evidence="6">Pentatricopeptide repeat-containing protein</fullName>
    </recommendedName>
</protein>
<gene>
    <name evidence="4" type="ORF">Taro_046676</name>
</gene>
<dbReference type="GO" id="GO:0000373">
    <property type="term" value="P:Group II intron splicing"/>
    <property type="evidence" value="ECO:0007669"/>
    <property type="project" value="InterPro"/>
</dbReference>
<evidence type="ECO:0000256" key="3">
    <source>
        <dbReference type="SAM" id="MobiDB-lite"/>
    </source>
</evidence>
<dbReference type="PROSITE" id="PS51375">
    <property type="entry name" value="PPR"/>
    <property type="match status" value="2"/>
</dbReference>
<dbReference type="Pfam" id="PF01535">
    <property type="entry name" value="PPR"/>
    <property type="match status" value="1"/>
</dbReference>
<dbReference type="Gene3D" id="1.25.40.10">
    <property type="entry name" value="Tetratricopeptide repeat domain"/>
    <property type="match status" value="1"/>
</dbReference>
<dbReference type="OrthoDB" id="1900964at2759"/>
<accession>A0A843WT32</accession>
<dbReference type="AlphaFoldDB" id="A0A843WT32"/>
<sequence length="335" mass="37078">MDSVLAASLGPRFSQLGLAGRPRSGDLLPKAGCAPPQVRCGLRGAGSRPQLWRGRVPSSEAIQAVQALKRAKTATSSPATATSKLDDVFASRVARLLKADLVAVLAELQRQNEWEIALRVFQFIREEVWYKPDLSLYSDMIFMMGKNRLIGIAEELFSELREEGLQPDTRAYTEMIGAFLQVDRVEKAMGMYKLMKESGLTPSELTFTILIRNLEKAGQEDFASTVRKDCAEFMDYPERFLKELDRKYVMTSQRLFPETVHSASSTIIHSWKSIRPVGPSPPFKGLGQLLFNHASPDASKALEHVSPNTSGAGDVELLPGGTKQGRATEHRLLGR</sequence>
<reference evidence="4" key="1">
    <citation type="submission" date="2017-07" db="EMBL/GenBank/DDBJ databases">
        <title>Taro Niue Genome Assembly and Annotation.</title>
        <authorList>
            <person name="Atibalentja N."/>
            <person name="Keating K."/>
            <person name="Fields C.J."/>
        </authorList>
    </citation>
    <scope>NUCLEOTIDE SEQUENCE</scope>
    <source>
        <strain evidence="4">Niue_2</strain>
        <tissue evidence="4">Leaf</tissue>
    </source>
</reference>
<proteinExistence type="predicted"/>
<evidence type="ECO:0000256" key="2">
    <source>
        <dbReference type="PROSITE-ProRule" id="PRU00708"/>
    </source>
</evidence>
<evidence type="ECO:0000313" key="5">
    <source>
        <dbReference type="Proteomes" id="UP000652761"/>
    </source>
</evidence>
<dbReference type="Proteomes" id="UP000652761">
    <property type="component" value="Unassembled WGS sequence"/>
</dbReference>
<evidence type="ECO:0000256" key="1">
    <source>
        <dbReference type="ARBA" id="ARBA00022737"/>
    </source>
</evidence>
<organism evidence="4 5">
    <name type="scientific">Colocasia esculenta</name>
    <name type="common">Wild taro</name>
    <name type="synonym">Arum esculentum</name>
    <dbReference type="NCBI Taxonomy" id="4460"/>
    <lineage>
        <taxon>Eukaryota</taxon>
        <taxon>Viridiplantae</taxon>
        <taxon>Streptophyta</taxon>
        <taxon>Embryophyta</taxon>
        <taxon>Tracheophyta</taxon>
        <taxon>Spermatophyta</taxon>
        <taxon>Magnoliopsida</taxon>
        <taxon>Liliopsida</taxon>
        <taxon>Araceae</taxon>
        <taxon>Aroideae</taxon>
        <taxon>Colocasieae</taxon>
        <taxon>Colocasia</taxon>
    </lineage>
</organism>
<dbReference type="InterPro" id="IPR011990">
    <property type="entry name" value="TPR-like_helical_dom_sf"/>
</dbReference>
<evidence type="ECO:0008006" key="6">
    <source>
        <dbReference type="Google" id="ProtNLM"/>
    </source>
</evidence>
<evidence type="ECO:0000313" key="4">
    <source>
        <dbReference type="EMBL" id="MQM13752.1"/>
    </source>
</evidence>
<dbReference type="NCBIfam" id="TIGR00756">
    <property type="entry name" value="PPR"/>
    <property type="match status" value="1"/>
</dbReference>
<name>A0A843WT32_COLES</name>
<dbReference type="Pfam" id="PF13041">
    <property type="entry name" value="PPR_2"/>
    <property type="match status" value="1"/>
</dbReference>
<dbReference type="GO" id="GO:0009658">
    <property type="term" value="P:chloroplast organization"/>
    <property type="evidence" value="ECO:0007669"/>
    <property type="project" value="InterPro"/>
</dbReference>
<keyword evidence="1" id="KW-0677">Repeat</keyword>
<dbReference type="PANTHER" id="PTHR47594">
    <property type="entry name" value="PPR CONTAINING PLANT-LIKE PROTEIN"/>
    <property type="match status" value="1"/>
</dbReference>
<dbReference type="InterPro" id="IPR044190">
    <property type="entry name" value="THA8-like"/>
</dbReference>
<feature type="region of interest" description="Disordered" evidence="3">
    <location>
        <begin position="301"/>
        <end position="335"/>
    </location>
</feature>
<keyword evidence="5" id="KW-1185">Reference proteome</keyword>
<feature type="compositionally biased region" description="Basic and acidic residues" evidence="3">
    <location>
        <begin position="326"/>
        <end position="335"/>
    </location>
</feature>
<feature type="repeat" description="PPR" evidence="2">
    <location>
        <begin position="133"/>
        <end position="167"/>
    </location>
</feature>
<feature type="repeat" description="PPR" evidence="2">
    <location>
        <begin position="168"/>
        <end position="202"/>
    </location>
</feature>
<dbReference type="InterPro" id="IPR002885">
    <property type="entry name" value="PPR_rpt"/>
</dbReference>
<comment type="caution">
    <text evidence="4">The sequence shown here is derived from an EMBL/GenBank/DDBJ whole genome shotgun (WGS) entry which is preliminary data.</text>
</comment>
<dbReference type="EMBL" id="NMUH01005811">
    <property type="protein sequence ID" value="MQM13752.1"/>
    <property type="molecule type" value="Genomic_DNA"/>
</dbReference>
<dbReference type="PANTHER" id="PTHR47594:SF5">
    <property type="entry name" value="PENTACOTRIPEPTIDE-REPEAT REGION OF PRORP DOMAIN-CONTAINING PROTEIN"/>
    <property type="match status" value="1"/>
</dbReference>
<dbReference type="GO" id="GO:0003723">
    <property type="term" value="F:RNA binding"/>
    <property type="evidence" value="ECO:0007669"/>
    <property type="project" value="InterPro"/>
</dbReference>